<dbReference type="Pfam" id="PF12161">
    <property type="entry name" value="HsdM_N"/>
    <property type="match status" value="1"/>
</dbReference>
<organism evidence="2 3">
    <name type="scientific">Marinomonas foliarum</name>
    <dbReference type="NCBI Taxonomy" id="491950"/>
    <lineage>
        <taxon>Bacteria</taxon>
        <taxon>Pseudomonadati</taxon>
        <taxon>Pseudomonadota</taxon>
        <taxon>Gammaproteobacteria</taxon>
        <taxon>Oceanospirillales</taxon>
        <taxon>Oceanospirillaceae</taxon>
        <taxon>Marinomonas</taxon>
    </lineage>
</organism>
<dbReference type="SUPFAM" id="SSF53335">
    <property type="entry name" value="S-adenosyl-L-methionine-dependent methyltransferases"/>
    <property type="match status" value="1"/>
</dbReference>
<dbReference type="AlphaFoldDB" id="A0A369ACQ6"/>
<proteinExistence type="predicted"/>
<feature type="domain" description="N6 adenine-specific DNA methyltransferase N-terminal" evidence="1">
    <location>
        <begin position="11"/>
        <end position="69"/>
    </location>
</feature>
<protein>
    <submittedName>
        <fullName evidence="2">HsdM-like protein</fullName>
    </submittedName>
</protein>
<comment type="caution">
    <text evidence="2">The sequence shown here is derived from an EMBL/GenBank/DDBJ whole genome shotgun (WGS) entry which is preliminary data.</text>
</comment>
<sequence>MDHSVHNKLISFIWNIADDCLRDVYVRGKYRDVILPMVVLRRLDTLLEPTKEAVLDEVKFQKEEMQATELDDEPLKAAPVVMSFTIHLNGR</sequence>
<dbReference type="InterPro" id="IPR022749">
    <property type="entry name" value="D12N6_MeTrfase_N"/>
</dbReference>
<dbReference type="Proteomes" id="UP000253506">
    <property type="component" value="Unassembled WGS sequence"/>
</dbReference>
<reference evidence="2 3" key="1">
    <citation type="submission" date="2018-07" db="EMBL/GenBank/DDBJ databases">
        <title>Genomic Encyclopedia of Type Strains, Phase III (KMG-III): the genomes of soil and plant-associated and newly described type strains.</title>
        <authorList>
            <person name="Whitman W."/>
        </authorList>
    </citation>
    <scope>NUCLEOTIDE SEQUENCE [LARGE SCALE GENOMIC DNA]</scope>
    <source>
        <strain evidence="2 3">CECT 7731</strain>
    </source>
</reference>
<gene>
    <name evidence="2" type="ORF">DFP77_1067</name>
</gene>
<evidence type="ECO:0000259" key="1">
    <source>
        <dbReference type="Pfam" id="PF12161"/>
    </source>
</evidence>
<dbReference type="EMBL" id="QPJQ01000006">
    <property type="protein sequence ID" value="RCX07140.1"/>
    <property type="molecule type" value="Genomic_DNA"/>
</dbReference>
<dbReference type="RefSeq" id="WP_258861066.1">
    <property type="nucleotide sequence ID" value="NZ_QPJQ01000006.1"/>
</dbReference>
<accession>A0A369ACQ6</accession>
<evidence type="ECO:0000313" key="3">
    <source>
        <dbReference type="Proteomes" id="UP000253506"/>
    </source>
</evidence>
<evidence type="ECO:0000313" key="2">
    <source>
        <dbReference type="EMBL" id="RCX07140.1"/>
    </source>
</evidence>
<name>A0A369ACQ6_9GAMM</name>
<dbReference type="InterPro" id="IPR029063">
    <property type="entry name" value="SAM-dependent_MTases_sf"/>
</dbReference>